<evidence type="ECO:0000313" key="2">
    <source>
        <dbReference type="EMBL" id="ETO63774.1"/>
    </source>
</evidence>
<organism evidence="2 3">
    <name type="scientific">Phytophthora nicotianae P1976</name>
    <dbReference type="NCBI Taxonomy" id="1317066"/>
    <lineage>
        <taxon>Eukaryota</taxon>
        <taxon>Sar</taxon>
        <taxon>Stramenopiles</taxon>
        <taxon>Oomycota</taxon>
        <taxon>Peronosporomycetes</taxon>
        <taxon>Peronosporales</taxon>
        <taxon>Peronosporaceae</taxon>
        <taxon>Phytophthora</taxon>
    </lineage>
</organism>
<feature type="region of interest" description="Disordered" evidence="1">
    <location>
        <begin position="1"/>
        <end position="88"/>
    </location>
</feature>
<feature type="region of interest" description="Disordered" evidence="1">
    <location>
        <begin position="113"/>
        <end position="140"/>
    </location>
</feature>
<dbReference type="Proteomes" id="UP000028582">
    <property type="component" value="Unassembled WGS sequence"/>
</dbReference>
<comment type="caution">
    <text evidence="2">The sequence shown here is derived from an EMBL/GenBank/DDBJ whole genome shotgun (WGS) entry which is preliminary data.</text>
</comment>
<feature type="compositionally biased region" description="Acidic residues" evidence="1">
    <location>
        <begin position="47"/>
        <end position="61"/>
    </location>
</feature>
<feature type="compositionally biased region" description="Basic and acidic residues" evidence="1">
    <location>
        <begin position="62"/>
        <end position="74"/>
    </location>
</feature>
<protein>
    <submittedName>
        <fullName evidence="2">Uncharacterized protein</fullName>
    </submittedName>
</protein>
<dbReference type="AlphaFoldDB" id="A0A080ZAW3"/>
<proteinExistence type="predicted"/>
<evidence type="ECO:0000313" key="3">
    <source>
        <dbReference type="Proteomes" id="UP000028582"/>
    </source>
</evidence>
<accession>A0A080ZAW3</accession>
<name>A0A080ZAW3_PHYNI</name>
<reference evidence="2 3" key="1">
    <citation type="submission" date="2013-11" db="EMBL/GenBank/DDBJ databases">
        <title>The Genome Sequence of Phytophthora parasitica P1976.</title>
        <authorList>
            <consortium name="The Broad Institute Genomics Platform"/>
            <person name="Russ C."/>
            <person name="Tyler B."/>
            <person name="Panabieres F."/>
            <person name="Shan W."/>
            <person name="Tripathy S."/>
            <person name="Grunwald N."/>
            <person name="Machado M."/>
            <person name="Johnson C.S."/>
            <person name="Walker B."/>
            <person name="Young S."/>
            <person name="Zeng Q."/>
            <person name="Gargeya S."/>
            <person name="Fitzgerald M."/>
            <person name="Haas B."/>
            <person name="Abouelleil A."/>
            <person name="Allen A.W."/>
            <person name="Alvarado L."/>
            <person name="Arachchi H.M."/>
            <person name="Berlin A.M."/>
            <person name="Chapman S.B."/>
            <person name="Gainer-Dewar J."/>
            <person name="Goldberg J."/>
            <person name="Griggs A."/>
            <person name="Gujja S."/>
            <person name="Hansen M."/>
            <person name="Howarth C."/>
            <person name="Imamovic A."/>
            <person name="Ireland A."/>
            <person name="Larimer J."/>
            <person name="McCowan C."/>
            <person name="Murphy C."/>
            <person name="Pearson M."/>
            <person name="Poon T.W."/>
            <person name="Priest M."/>
            <person name="Roberts A."/>
            <person name="Saif S."/>
            <person name="Shea T."/>
            <person name="Sisk P."/>
            <person name="Sykes S."/>
            <person name="Wortman J."/>
            <person name="Nusbaum C."/>
            <person name="Birren B."/>
        </authorList>
    </citation>
    <scope>NUCLEOTIDE SEQUENCE [LARGE SCALE GENOMIC DNA]</scope>
    <source>
        <strain evidence="2 3">P1976</strain>
    </source>
</reference>
<feature type="compositionally biased region" description="Acidic residues" evidence="1">
    <location>
        <begin position="75"/>
        <end position="84"/>
    </location>
</feature>
<dbReference type="EMBL" id="ANJA01003429">
    <property type="protein sequence ID" value="ETO63774.1"/>
    <property type="molecule type" value="Genomic_DNA"/>
</dbReference>
<evidence type="ECO:0000256" key="1">
    <source>
        <dbReference type="SAM" id="MobiDB-lite"/>
    </source>
</evidence>
<gene>
    <name evidence="2" type="ORF">F444_18593</name>
</gene>
<sequence>MPQDAVGADATAAKRRNGATTAPDTLVGGGDNASDAGESEPGQTCSNDDEMGGNDGDDINEEAGREEEAGRVSETDGDGEDDGERTDCGAASEISRDLGGLAIVLRGLLPKDAASDSCEGDHVQGGAQLETQENEEGGRRVAVGARRLRPVPAYIHLHARVEKEEVPQ</sequence>